<name>C0DUX9_EIKCO</name>
<dbReference type="HOGENOM" id="CLU_3269363_0_0_4"/>
<dbReference type="EMBL" id="ACEA01000018">
    <property type="protein sequence ID" value="EEG24150.1"/>
    <property type="molecule type" value="Genomic_DNA"/>
</dbReference>
<dbReference type="Proteomes" id="UP000005837">
    <property type="component" value="Unassembled WGS sequence"/>
</dbReference>
<comment type="caution">
    <text evidence="1">The sequence shown here is derived from an EMBL/GenBank/DDBJ whole genome shotgun (WGS) entry which is preliminary data.</text>
</comment>
<evidence type="ECO:0000313" key="1">
    <source>
        <dbReference type="EMBL" id="EEG24150.1"/>
    </source>
</evidence>
<protein>
    <submittedName>
        <fullName evidence="1">Uncharacterized protein</fullName>
    </submittedName>
</protein>
<sequence>MDLFLDMILRWIMHRMSKKCKNRKVKIILGIEYLDLFVHFV</sequence>
<proteinExistence type="predicted"/>
<evidence type="ECO:0000313" key="2">
    <source>
        <dbReference type="Proteomes" id="UP000005837"/>
    </source>
</evidence>
<dbReference type="AlphaFoldDB" id="C0DUX9"/>
<reference evidence="1 2" key="1">
    <citation type="submission" date="2009-01" db="EMBL/GenBank/DDBJ databases">
        <authorList>
            <person name="Fulton L."/>
            <person name="Clifton S."/>
            <person name="Chinwalla A.T."/>
            <person name="Mitreva M."/>
            <person name="Sodergren E."/>
            <person name="Weinstock G."/>
            <person name="Clifton S."/>
            <person name="Dooling D.J."/>
            <person name="Fulton B."/>
            <person name="Minx P."/>
            <person name="Pepin K.H."/>
            <person name="Johnson M."/>
            <person name="Bhonagiri V."/>
            <person name="Nash W.E."/>
            <person name="Mardis E.R."/>
            <person name="Wilson R.K."/>
        </authorList>
    </citation>
    <scope>NUCLEOTIDE SEQUENCE [LARGE SCALE GENOMIC DNA]</scope>
    <source>
        <strain evidence="1 2">ATCC 23834</strain>
    </source>
</reference>
<accession>C0DUX9</accession>
<organism evidence="1 2">
    <name type="scientific">Eikenella corrodens ATCC 23834</name>
    <dbReference type="NCBI Taxonomy" id="546274"/>
    <lineage>
        <taxon>Bacteria</taxon>
        <taxon>Pseudomonadati</taxon>
        <taxon>Pseudomonadota</taxon>
        <taxon>Betaproteobacteria</taxon>
        <taxon>Neisseriales</taxon>
        <taxon>Neisseriaceae</taxon>
        <taxon>Eikenella</taxon>
    </lineage>
</organism>
<gene>
    <name evidence="1" type="ORF">EIKCOROL_01168</name>
</gene>